<reference evidence="1 2" key="1">
    <citation type="submission" date="2024-02" db="EMBL/GenBank/DDBJ databases">
        <authorList>
            <person name="Grouzdev D."/>
        </authorList>
    </citation>
    <scope>NUCLEOTIDE SEQUENCE [LARGE SCALE GENOMIC DNA]</scope>
    <source>
        <strain evidence="1 2">9N</strain>
    </source>
</reference>
<evidence type="ECO:0000313" key="1">
    <source>
        <dbReference type="EMBL" id="MEF3366395.1"/>
    </source>
</evidence>
<organism evidence="1 2">
    <name type="scientific">Methylocystis borbori</name>
    <dbReference type="NCBI Taxonomy" id="3118750"/>
    <lineage>
        <taxon>Bacteria</taxon>
        <taxon>Pseudomonadati</taxon>
        <taxon>Pseudomonadota</taxon>
        <taxon>Alphaproteobacteria</taxon>
        <taxon>Hyphomicrobiales</taxon>
        <taxon>Methylocystaceae</taxon>
        <taxon>Methylocystis</taxon>
    </lineage>
</organism>
<gene>
    <name evidence="1" type="ORF">V3H18_07595</name>
</gene>
<sequence length="65" mass="7267">MLDALTIAAAGGKSDRAKPFKGLDGGVFEIALKHRGDAFHAIYVLKIHEDIWVDQRFSEEIKVRD</sequence>
<name>A0ABU7XGR7_9HYPH</name>
<proteinExistence type="predicted"/>
<accession>A0ABU7XGR7</accession>
<dbReference type="Proteomes" id="UP001350748">
    <property type="component" value="Unassembled WGS sequence"/>
</dbReference>
<evidence type="ECO:0000313" key="2">
    <source>
        <dbReference type="Proteomes" id="UP001350748"/>
    </source>
</evidence>
<keyword evidence="2" id="KW-1185">Reference proteome</keyword>
<protein>
    <submittedName>
        <fullName evidence="1">Uncharacterized protein</fullName>
    </submittedName>
</protein>
<dbReference type="RefSeq" id="WP_332081406.1">
    <property type="nucleotide sequence ID" value="NZ_JAZHYN010000017.1"/>
</dbReference>
<comment type="caution">
    <text evidence="1">The sequence shown here is derived from an EMBL/GenBank/DDBJ whole genome shotgun (WGS) entry which is preliminary data.</text>
</comment>
<dbReference type="EMBL" id="JAZHYN010000017">
    <property type="protein sequence ID" value="MEF3366395.1"/>
    <property type="molecule type" value="Genomic_DNA"/>
</dbReference>